<comment type="subcellular location">
    <subcellularLocation>
        <location evidence="1">Cell inner membrane</location>
        <topology evidence="1">Multi-pass membrane protein</topology>
    </subcellularLocation>
</comment>
<dbReference type="PANTHER" id="PTHR23522">
    <property type="entry name" value="BLL5896 PROTEIN"/>
    <property type="match status" value="1"/>
</dbReference>
<feature type="transmembrane region" description="Helical" evidence="8">
    <location>
        <begin position="7"/>
        <end position="28"/>
    </location>
</feature>
<dbReference type="PIRSF" id="PIRSF004925">
    <property type="entry name" value="HcaT"/>
    <property type="match status" value="1"/>
</dbReference>
<keyword evidence="6 8" id="KW-1133">Transmembrane helix</keyword>
<evidence type="ECO:0000256" key="2">
    <source>
        <dbReference type="ARBA" id="ARBA00022448"/>
    </source>
</evidence>
<dbReference type="PANTHER" id="PTHR23522:SF10">
    <property type="entry name" value="3-PHENYLPROPIONIC ACID TRANSPORTER-RELATED"/>
    <property type="match status" value="1"/>
</dbReference>
<feature type="transmembrane region" description="Helical" evidence="8">
    <location>
        <begin position="210"/>
        <end position="229"/>
    </location>
</feature>
<evidence type="ECO:0000256" key="8">
    <source>
        <dbReference type="SAM" id="Phobius"/>
    </source>
</evidence>
<evidence type="ECO:0000256" key="4">
    <source>
        <dbReference type="ARBA" id="ARBA00022519"/>
    </source>
</evidence>
<keyword evidence="7 8" id="KW-0472">Membrane</keyword>
<dbReference type="RefSeq" id="WP_283222938.1">
    <property type="nucleotide sequence ID" value="NZ_JASGBH010000001.1"/>
</dbReference>
<dbReference type="Proteomes" id="UP001431902">
    <property type="component" value="Unassembled WGS sequence"/>
</dbReference>
<dbReference type="Pfam" id="PF12832">
    <property type="entry name" value="MFS_1_like"/>
    <property type="match status" value="1"/>
</dbReference>
<evidence type="ECO:0000313" key="11">
    <source>
        <dbReference type="Proteomes" id="UP001431902"/>
    </source>
</evidence>
<evidence type="ECO:0000259" key="9">
    <source>
        <dbReference type="Pfam" id="PF12832"/>
    </source>
</evidence>
<dbReference type="EMBL" id="JASGBH010000001">
    <property type="protein sequence ID" value="MDI9232532.1"/>
    <property type="molecule type" value="Genomic_DNA"/>
</dbReference>
<evidence type="ECO:0000256" key="3">
    <source>
        <dbReference type="ARBA" id="ARBA00022475"/>
    </source>
</evidence>
<evidence type="ECO:0000313" key="10">
    <source>
        <dbReference type="EMBL" id="MDI9232532.1"/>
    </source>
</evidence>
<comment type="caution">
    <text evidence="10">The sequence shown here is derived from an EMBL/GenBank/DDBJ whole genome shotgun (WGS) entry which is preliminary data.</text>
</comment>
<dbReference type="Gene3D" id="1.20.1250.20">
    <property type="entry name" value="MFS general substrate transporter like domains"/>
    <property type="match status" value="2"/>
</dbReference>
<dbReference type="InterPro" id="IPR036259">
    <property type="entry name" value="MFS_trans_sf"/>
</dbReference>
<gene>
    <name evidence="10" type="ORF">QLQ16_01625</name>
</gene>
<feature type="domain" description="Major facilitator superfamily associated" evidence="9">
    <location>
        <begin position="18"/>
        <end position="365"/>
    </location>
</feature>
<name>A0ABT6X3I2_9BURK</name>
<keyword evidence="2" id="KW-0813">Transport</keyword>
<dbReference type="NCBIfam" id="NF037955">
    <property type="entry name" value="mfs"/>
    <property type="match status" value="1"/>
</dbReference>
<feature type="transmembrane region" description="Helical" evidence="8">
    <location>
        <begin position="74"/>
        <end position="93"/>
    </location>
</feature>
<evidence type="ECO:0000256" key="1">
    <source>
        <dbReference type="ARBA" id="ARBA00004429"/>
    </source>
</evidence>
<feature type="transmembrane region" description="Helical" evidence="8">
    <location>
        <begin position="40"/>
        <end position="62"/>
    </location>
</feature>
<feature type="transmembrane region" description="Helical" evidence="8">
    <location>
        <begin position="165"/>
        <end position="183"/>
    </location>
</feature>
<keyword evidence="11" id="KW-1185">Reference proteome</keyword>
<accession>A0ABT6X3I2</accession>
<evidence type="ECO:0000256" key="5">
    <source>
        <dbReference type="ARBA" id="ARBA00022692"/>
    </source>
</evidence>
<feature type="transmembrane region" description="Helical" evidence="8">
    <location>
        <begin position="140"/>
        <end position="159"/>
    </location>
</feature>
<dbReference type="InterPro" id="IPR024989">
    <property type="entry name" value="MFS_assoc_dom"/>
</dbReference>
<feature type="transmembrane region" description="Helical" evidence="8">
    <location>
        <begin position="241"/>
        <end position="260"/>
    </location>
</feature>
<proteinExistence type="predicted"/>
<keyword evidence="5 8" id="KW-0812">Transmembrane</keyword>
<feature type="transmembrane region" description="Helical" evidence="8">
    <location>
        <begin position="298"/>
        <end position="322"/>
    </location>
</feature>
<sequence length="396" mass="43436">MPDSRKQLLPFAAMSAAYFAHIGFFNPYLPLWLKEMGMGLLAISVLTSVQAATRLFAPYAWGALSDRTGERVKLLRLGAAVAFASACLLWLNWGPVGLGVVLLVMFTHTSSMMPMSEAAMAHLVSQGGGFDAKRYGRVRLWGSLGFLVTVFVAGAWFEAFGMHHFPGWTVFSLGAVLLSALWLPDLKEAVHADHTHLPVGPVLRQEPVRWFFAAAFFHVLSHIGIYVFFSLYLDSLGYSKTMIGLLWAVSVAVEIVWFFTQSRWLPRLPLTAWLVACSAAMVLRMTLTTVWADVLWVLLLAQAIHALTFAAHHTACIALLSHHFPGRLRGRGQALYTVIAYGFPGVLGGLLGGVLSERWGLQSVFAISVLTSLVATASAYKVWRLQHPAKAQDALP</sequence>
<feature type="transmembrane region" description="Helical" evidence="8">
    <location>
        <begin position="272"/>
        <end position="292"/>
    </location>
</feature>
<feature type="transmembrane region" description="Helical" evidence="8">
    <location>
        <begin position="361"/>
        <end position="380"/>
    </location>
</feature>
<reference evidence="10" key="1">
    <citation type="submission" date="2023-05" db="EMBL/GenBank/DDBJ databases">
        <title>Limnohabitans sp. strain HM2-2 Genome sequencing and assembly.</title>
        <authorList>
            <person name="Jung Y."/>
        </authorList>
    </citation>
    <scope>NUCLEOTIDE SEQUENCE</scope>
    <source>
        <strain evidence="10">HM2-2</strain>
    </source>
</reference>
<organism evidence="10 11">
    <name type="scientific">Limnohabitans lacus</name>
    <dbReference type="NCBI Taxonomy" id="3045173"/>
    <lineage>
        <taxon>Bacteria</taxon>
        <taxon>Pseudomonadati</taxon>
        <taxon>Pseudomonadota</taxon>
        <taxon>Betaproteobacteria</taxon>
        <taxon>Burkholderiales</taxon>
        <taxon>Comamonadaceae</taxon>
        <taxon>Limnohabitans</taxon>
    </lineage>
</organism>
<keyword evidence="4" id="KW-0997">Cell inner membrane</keyword>
<keyword evidence="3" id="KW-1003">Cell membrane</keyword>
<evidence type="ECO:0000256" key="6">
    <source>
        <dbReference type="ARBA" id="ARBA00022989"/>
    </source>
</evidence>
<dbReference type="SUPFAM" id="SSF103473">
    <property type="entry name" value="MFS general substrate transporter"/>
    <property type="match status" value="1"/>
</dbReference>
<dbReference type="InterPro" id="IPR026032">
    <property type="entry name" value="HcaT-like"/>
</dbReference>
<protein>
    <submittedName>
        <fullName evidence="10">MFS transporter</fullName>
    </submittedName>
</protein>
<feature type="transmembrane region" description="Helical" evidence="8">
    <location>
        <begin position="334"/>
        <end position="355"/>
    </location>
</feature>
<evidence type="ECO:0000256" key="7">
    <source>
        <dbReference type="ARBA" id="ARBA00023136"/>
    </source>
</evidence>